<dbReference type="AlphaFoldDB" id="A0A1I6UB11"/>
<feature type="signal peptide" evidence="2">
    <location>
        <begin position="1"/>
        <end position="24"/>
    </location>
</feature>
<protein>
    <submittedName>
        <fullName evidence="3">Uncharacterized protein</fullName>
    </submittedName>
</protein>
<reference evidence="3 4" key="1">
    <citation type="submission" date="2016-10" db="EMBL/GenBank/DDBJ databases">
        <authorList>
            <person name="de Groot N.N."/>
        </authorList>
    </citation>
    <scope>NUCLEOTIDE SEQUENCE [LARGE SCALE GENOMIC DNA]</scope>
    <source>
        <strain evidence="3 4">DSM 22789</strain>
    </source>
</reference>
<evidence type="ECO:0000256" key="1">
    <source>
        <dbReference type="SAM" id="MobiDB-lite"/>
    </source>
</evidence>
<evidence type="ECO:0000256" key="2">
    <source>
        <dbReference type="SAM" id="SignalP"/>
    </source>
</evidence>
<organism evidence="3 4">
    <name type="scientific">Sphingobacterium wenxiniae</name>
    <dbReference type="NCBI Taxonomy" id="683125"/>
    <lineage>
        <taxon>Bacteria</taxon>
        <taxon>Pseudomonadati</taxon>
        <taxon>Bacteroidota</taxon>
        <taxon>Sphingobacteriia</taxon>
        <taxon>Sphingobacteriales</taxon>
        <taxon>Sphingobacteriaceae</taxon>
        <taxon>Sphingobacterium</taxon>
    </lineage>
</organism>
<sequence length="124" mass="13976">MTRRIFILLIVMLGFFLTPTLTYACGKKTEKTEKSCCEKSPSQTGNTKECCKKSHSQNDKNDDGCNGQCGNSSCYCPTINIAIALPVFSELRHSVFYTEKLSFFFTETYISSGFRSIWQPPKIS</sequence>
<gene>
    <name evidence="3" type="ORF">SAMN05660206_10897</name>
</gene>
<dbReference type="PROSITE" id="PS51257">
    <property type="entry name" value="PROKAR_LIPOPROTEIN"/>
    <property type="match status" value="1"/>
</dbReference>
<dbReference type="EMBL" id="FOZZ01000008">
    <property type="protein sequence ID" value="SFS98584.1"/>
    <property type="molecule type" value="Genomic_DNA"/>
</dbReference>
<feature type="compositionally biased region" description="Basic and acidic residues" evidence="1">
    <location>
        <begin position="49"/>
        <end position="62"/>
    </location>
</feature>
<proteinExistence type="predicted"/>
<feature type="region of interest" description="Disordered" evidence="1">
    <location>
        <begin position="37"/>
        <end position="62"/>
    </location>
</feature>
<dbReference type="Proteomes" id="UP000198785">
    <property type="component" value="Unassembled WGS sequence"/>
</dbReference>
<keyword evidence="2" id="KW-0732">Signal</keyword>
<evidence type="ECO:0000313" key="4">
    <source>
        <dbReference type="Proteomes" id="UP000198785"/>
    </source>
</evidence>
<accession>A0A1I6UB11</accession>
<feature type="chain" id="PRO_5011785707" evidence="2">
    <location>
        <begin position="25"/>
        <end position="124"/>
    </location>
</feature>
<keyword evidence="4" id="KW-1185">Reference proteome</keyword>
<evidence type="ECO:0000313" key="3">
    <source>
        <dbReference type="EMBL" id="SFS98584.1"/>
    </source>
</evidence>
<name>A0A1I6UB11_9SPHI</name>
<dbReference type="STRING" id="683125.SAMN05660206_10897"/>